<protein>
    <submittedName>
        <fullName evidence="3">Uncharacterized protein</fullName>
    </submittedName>
</protein>
<comment type="caution">
    <text evidence="3">The sequence shown here is derived from an EMBL/GenBank/DDBJ whole genome shotgun (WGS) entry which is preliminary data.</text>
</comment>
<accession>A0AA36DLC3</accession>
<gene>
    <name evidence="3" type="ORF">CYNAS_LOCUS1711</name>
</gene>
<evidence type="ECO:0000313" key="4">
    <source>
        <dbReference type="Proteomes" id="UP001176961"/>
    </source>
</evidence>
<feature type="region of interest" description="Disordered" evidence="2">
    <location>
        <begin position="1"/>
        <end position="30"/>
    </location>
</feature>
<name>A0AA36DLC3_CYLNA</name>
<sequence>MNPSGRINLNRAEEAKASPNAQGDSSRQNKISRIHEELLRCLSTLEKEIENQENKKTKQHNETCVLSAQITELTDRVEKARLKENELAERIARWVDYLKEQKEKMLLRDSRLCATGTLSATISEDIEYNINMLMEMRHRVDAKLAETRSRKKEHKDQLKQLKMEMLQMHKQLKDWDKKYDDLLDAMNRMEVARNRLQERIKEQRQKGTTAQLHCVELDEKLHELCRTDRPEGHRYCHEHALKSQFSTITTSGSEGTTYVEDITLSSR</sequence>
<dbReference type="Proteomes" id="UP001176961">
    <property type="component" value="Unassembled WGS sequence"/>
</dbReference>
<feature type="coiled-coil region" evidence="1">
    <location>
        <begin position="35"/>
        <end position="90"/>
    </location>
</feature>
<reference evidence="3" key="1">
    <citation type="submission" date="2023-07" db="EMBL/GenBank/DDBJ databases">
        <authorList>
            <consortium name="CYATHOMIX"/>
        </authorList>
    </citation>
    <scope>NUCLEOTIDE SEQUENCE</scope>
    <source>
        <strain evidence="3">N/A</strain>
    </source>
</reference>
<dbReference type="EMBL" id="CATQJL010000001">
    <property type="protein sequence ID" value="CAJ0589728.1"/>
    <property type="molecule type" value="Genomic_DNA"/>
</dbReference>
<proteinExistence type="predicted"/>
<evidence type="ECO:0000256" key="2">
    <source>
        <dbReference type="SAM" id="MobiDB-lite"/>
    </source>
</evidence>
<keyword evidence="4" id="KW-1185">Reference proteome</keyword>
<feature type="coiled-coil region" evidence="1">
    <location>
        <begin position="144"/>
        <end position="206"/>
    </location>
</feature>
<dbReference type="AlphaFoldDB" id="A0AA36DLC3"/>
<evidence type="ECO:0000313" key="3">
    <source>
        <dbReference type="EMBL" id="CAJ0589728.1"/>
    </source>
</evidence>
<feature type="compositionally biased region" description="Polar residues" evidence="2">
    <location>
        <begin position="19"/>
        <end position="30"/>
    </location>
</feature>
<organism evidence="3 4">
    <name type="scientific">Cylicocyclus nassatus</name>
    <name type="common">Nematode worm</name>
    <dbReference type="NCBI Taxonomy" id="53992"/>
    <lineage>
        <taxon>Eukaryota</taxon>
        <taxon>Metazoa</taxon>
        <taxon>Ecdysozoa</taxon>
        <taxon>Nematoda</taxon>
        <taxon>Chromadorea</taxon>
        <taxon>Rhabditida</taxon>
        <taxon>Rhabditina</taxon>
        <taxon>Rhabditomorpha</taxon>
        <taxon>Strongyloidea</taxon>
        <taxon>Strongylidae</taxon>
        <taxon>Cylicocyclus</taxon>
    </lineage>
</organism>
<keyword evidence="1" id="KW-0175">Coiled coil</keyword>
<evidence type="ECO:0000256" key="1">
    <source>
        <dbReference type="SAM" id="Coils"/>
    </source>
</evidence>